<dbReference type="EC" id="2.7.13.3" evidence="3"/>
<dbReference type="InterPro" id="IPR003594">
    <property type="entry name" value="HATPase_dom"/>
</dbReference>
<dbReference type="GO" id="GO:0000155">
    <property type="term" value="F:phosphorelay sensor kinase activity"/>
    <property type="evidence" value="ECO:0007669"/>
    <property type="project" value="InterPro"/>
</dbReference>
<protein>
    <recommendedName>
        <fullName evidence="3">histidine kinase</fullName>
        <ecNumber evidence="3">2.7.13.3</ecNumber>
    </recommendedName>
    <alternativeName>
        <fullName evidence="13">Autolysin sensor kinase</fullName>
    </alternativeName>
</protein>
<evidence type="ECO:0000256" key="7">
    <source>
        <dbReference type="ARBA" id="ARBA00022741"/>
    </source>
</evidence>
<dbReference type="HOGENOM" id="CLU_020473_3_3_9"/>
<dbReference type="InterPro" id="IPR050640">
    <property type="entry name" value="Bact_2-comp_sensor_kinase"/>
</dbReference>
<keyword evidence="5" id="KW-0808">Transferase</keyword>
<evidence type="ECO:0000256" key="6">
    <source>
        <dbReference type="ARBA" id="ARBA00022692"/>
    </source>
</evidence>
<dbReference type="Proteomes" id="UP000044136">
    <property type="component" value="Unassembled WGS sequence"/>
</dbReference>
<gene>
    <name evidence="18" type="primary">ypdA</name>
    <name evidence="18" type="ORF">BN1048_01600</name>
</gene>
<dbReference type="GO" id="GO:0005524">
    <property type="term" value="F:ATP binding"/>
    <property type="evidence" value="ECO:0007669"/>
    <property type="project" value="UniProtKB-KW"/>
</dbReference>
<accession>A0A078M3H3</accession>
<evidence type="ECO:0000256" key="14">
    <source>
        <dbReference type="SAM" id="Phobius"/>
    </source>
</evidence>
<evidence type="ECO:0000256" key="13">
    <source>
        <dbReference type="ARBA" id="ARBA00029830"/>
    </source>
</evidence>
<evidence type="ECO:0000256" key="5">
    <source>
        <dbReference type="ARBA" id="ARBA00022679"/>
    </source>
</evidence>
<evidence type="ECO:0000259" key="16">
    <source>
        <dbReference type="Pfam" id="PF06580"/>
    </source>
</evidence>
<evidence type="ECO:0000256" key="8">
    <source>
        <dbReference type="ARBA" id="ARBA00022777"/>
    </source>
</evidence>
<feature type="transmembrane region" description="Helical" evidence="14">
    <location>
        <begin position="6"/>
        <end position="23"/>
    </location>
</feature>
<dbReference type="Pfam" id="PF07694">
    <property type="entry name" value="5TM-5TMR_LYT"/>
    <property type="match status" value="1"/>
</dbReference>
<keyword evidence="9" id="KW-0067">ATP-binding</keyword>
<keyword evidence="4" id="KW-1003">Cell membrane</keyword>
<keyword evidence="11" id="KW-0902">Two-component regulatory system</keyword>
<feature type="transmembrane region" description="Helical" evidence="14">
    <location>
        <begin position="184"/>
        <end position="204"/>
    </location>
</feature>
<dbReference type="Gene3D" id="3.30.565.10">
    <property type="entry name" value="Histidine kinase-like ATPase, C-terminal domain"/>
    <property type="match status" value="1"/>
</dbReference>
<keyword evidence="19" id="KW-1185">Reference proteome</keyword>
<dbReference type="OrthoDB" id="9776552at2"/>
<evidence type="ECO:0000256" key="10">
    <source>
        <dbReference type="ARBA" id="ARBA00022989"/>
    </source>
</evidence>
<keyword evidence="10 14" id="KW-1133">Transmembrane helix</keyword>
<comment type="catalytic activity">
    <reaction evidence="1">
        <text>ATP + protein L-histidine = ADP + protein N-phospho-L-histidine.</text>
        <dbReference type="EC" id="2.7.13.3"/>
    </reaction>
</comment>
<evidence type="ECO:0000256" key="1">
    <source>
        <dbReference type="ARBA" id="ARBA00000085"/>
    </source>
</evidence>
<dbReference type="InterPro" id="IPR010559">
    <property type="entry name" value="Sig_transdc_His_kin_internal"/>
</dbReference>
<feature type="transmembrane region" description="Helical" evidence="14">
    <location>
        <begin position="151"/>
        <end position="172"/>
    </location>
</feature>
<proteinExistence type="predicted"/>
<reference evidence="18 19" key="1">
    <citation type="submission" date="2014-07" db="EMBL/GenBank/DDBJ databases">
        <authorList>
            <person name="Urmite Genomes Urmite Genomes"/>
        </authorList>
    </citation>
    <scope>NUCLEOTIDE SEQUENCE [LARGE SCALE GENOMIC DNA]</scope>
    <source>
        <strain evidence="18 19">13MG44_air</strain>
    </source>
</reference>
<evidence type="ECO:0000256" key="2">
    <source>
        <dbReference type="ARBA" id="ARBA00004651"/>
    </source>
</evidence>
<evidence type="ECO:0000256" key="3">
    <source>
        <dbReference type="ARBA" id="ARBA00012438"/>
    </source>
</evidence>
<feature type="transmembrane region" description="Helical" evidence="14">
    <location>
        <begin position="83"/>
        <end position="103"/>
    </location>
</feature>
<keyword evidence="12 14" id="KW-0472">Membrane</keyword>
<feature type="transmembrane region" description="Helical" evidence="14">
    <location>
        <begin position="115"/>
        <end position="139"/>
    </location>
</feature>
<feature type="domain" description="Signal transduction histidine kinase 5TM receptor LytS transmembrane region" evidence="17">
    <location>
        <begin position="26"/>
        <end position="206"/>
    </location>
</feature>
<comment type="subcellular location">
    <subcellularLocation>
        <location evidence="2">Cell membrane</location>
        <topology evidence="2">Multi-pass membrane protein</topology>
    </subcellularLocation>
</comment>
<feature type="domain" description="Signal transduction histidine kinase internal region" evidence="16">
    <location>
        <begin position="334"/>
        <end position="413"/>
    </location>
</feature>
<dbReference type="RefSeq" id="WP_035810108.1">
    <property type="nucleotide sequence ID" value="NZ_CCSE01000001.1"/>
</dbReference>
<evidence type="ECO:0000259" key="17">
    <source>
        <dbReference type="Pfam" id="PF07694"/>
    </source>
</evidence>
<dbReference type="SUPFAM" id="SSF55874">
    <property type="entry name" value="ATPase domain of HSP90 chaperone/DNA topoisomerase II/histidine kinase"/>
    <property type="match status" value="1"/>
</dbReference>
<dbReference type="GO" id="GO:0005886">
    <property type="term" value="C:plasma membrane"/>
    <property type="evidence" value="ECO:0007669"/>
    <property type="project" value="UniProtKB-SubCell"/>
</dbReference>
<feature type="transmembrane region" description="Helical" evidence="14">
    <location>
        <begin position="43"/>
        <end position="63"/>
    </location>
</feature>
<evidence type="ECO:0000256" key="11">
    <source>
        <dbReference type="ARBA" id="ARBA00023012"/>
    </source>
</evidence>
<evidence type="ECO:0000313" key="18">
    <source>
        <dbReference type="EMBL" id="CEA02108.1"/>
    </source>
</evidence>
<dbReference type="AlphaFoldDB" id="A0A078M3H3"/>
<dbReference type="GO" id="GO:0071555">
    <property type="term" value="P:cell wall organization"/>
    <property type="evidence" value="ECO:0007669"/>
    <property type="project" value="InterPro"/>
</dbReference>
<dbReference type="STRING" id="1461582.BN1048_01600"/>
<dbReference type="EMBL" id="CCSE01000001">
    <property type="protein sequence ID" value="CEA02108.1"/>
    <property type="molecule type" value="Genomic_DNA"/>
</dbReference>
<keyword evidence="8 18" id="KW-0418">Kinase</keyword>
<dbReference type="InterPro" id="IPR036890">
    <property type="entry name" value="HATPase_C_sf"/>
</dbReference>
<evidence type="ECO:0000256" key="4">
    <source>
        <dbReference type="ARBA" id="ARBA00022475"/>
    </source>
</evidence>
<dbReference type="Pfam" id="PF06580">
    <property type="entry name" value="His_kinase"/>
    <property type="match status" value="1"/>
</dbReference>
<keyword evidence="6 14" id="KW-0812">Transmembrane</keyword>
<name>A0A078M3H3_9STAP</name>
<dbReference type="InterPro" id="IPR011620">
    <property type="entry name" value="Sig_transdc_His_kinase_LytS_TM"/>
</dbReference>
<dbReference type="PANTHER" id="PTHR34220">
    <property type="entry name" value="SENSOR HISTIDINE KINASE YPDA"/>
    <property type="match status" value="1"/>
</dbReference>
<evidence type="ECO:0000313" key="19">
    <source>
        <dbReference type="Proteomes" id="UP000044136"/>
    </source>
</evidence>
<keyword evidence="7" id="KW-0547">Nucleotide-binding</keyword>
<evidence type="ECO:0000256" key="12">
    <source>
        <dbReference type="ARBA" id="ARBA00023136"/>
    </source>
</evidence>
<evidence type="ECO:0000256" key="9">
    <source>
        <dbReference type="ARBA" id="ARBA00022840"/>
    </source>
</evidence>
<dbReference type="Pfam" id="PF02518">
    <property type="entry name" value="HATPase_c"/>
    <property type="match status" value="1"/>
</dbReference>
<dbReference type="PANTHER" id="PTHR34220:SF7">
    <property type="entry name" value="SENSOR HISTIDINE KINASE YPDA"/>
    <property type="match status" value="1"/>
</dbReference>
<organism evidence="18 19">
    <name type="scientific">Jeotgalicoccus saudimassiliensis</name>
    <dbReference type="NCBI Taxonomy" id="1461582"/>
    <lineage>
        <taxon>Bacteria</taxon>
        <taxon>Bacillati</taxon>
        <taxon>Bacillota</taxon>
        <taxon>Bacilli</taxon>
        <taxon>Bacillales</taxon>
        <taxon>Staphylococcaceae</taxon>
        <taxon>Jeotgalicoccus</taxon>
    </lineage>
</organism>
<dbReference type="eggNOG" id="COG3275">
    <property type="taxonomic scope" value="Bacteria"/>
</dbReference>
<sequence length="550" mass="60316">MFELLLIMLERLGLIVMLAFIATRLRFFRDMLSPAAPTKKQEYTAILFFGTFGIIGTYSGVTFQAEPFQLERFTTGILNTEAIANFRVIGVVLAGLFGGYKVGGAAGLMAGGHRMLLGGFTGFACGIATIAAGIFAAWFRSRNPGVTSRPLHVFAIGGAAEMMQMGLIVLLARPLADAVTLVQHIAIPMILANGVGCALFLLIIKSVEREKEKAAALQAQKVLRIAEQTLVYLKSGLTVQSAGHVSLILYKELKLKGVVIKESSRTLAEIGGKSDSMVTETLSSRLHTIGTVGFYFHSNVTALQKETLSGLVKLLNSQLELAEADKLYNLAQDAEINALQAQINPHFLFNTLNTVLSLIRIDPEKARAALRSLSKFIRHNLQSTTEDVHTVSDELEHIKSYLSIEQIRFEDRIKVSYHIEENCLDTALPALTLQPIIENAVKHGFKRKSGQCELQINIRQSNEDVHIYIEDNGTGADPEMMETLTSCPGNSTDGNGIALYNINKRLIMTFGRSCGLQFSSKPGSGMTVSFKIPSTFHYIRKDSFIYEADD</sequence>
<feature type="domain" description="Histidine kinase/HSP90-like ATPase" evidence="15">
    <location>
        <begin position="432"/>
        <end position="534"/>
    </location>
</feature>
<evidence type="ECO:0000259" key="15">
    <source>
        <dbReference type="Pfam" id="PF02518"/>
    </source>
</evidence>